<dbReference type="InterPro" id="IPR003018">
    <property type="entry name" value="GAF"/>
</dbReference>
<dbReference type="GO" id="GO:0016791">
    <property type="term" value="F:phosphatase activity"/>
    <property type="evidence" value="ECO:0007669"/>
    <property type="project" value="TreeGrafter"/>
</dbReference>
<dbReference type="Gene3D" id="3.30.450.40">
    <property type="match status" value="2"/>
</dbReference>
<proteinExistence type="predicted"/>
<protein>
    <submittedName>
        <fullName evidence="3">GAF sensor protein</fullName>
    </submittedName>
</protein>
<dbReference type="SMART" id="SM00065">
    <property type="entry name" value="GAF"/>
    <property type="match status" value="2"/>
</dbReference>
<sequence>MRSHDARAAAMGGTGHAGGVIHVPAVADEPAPAPGDLASLTQAQRAERALAEGKREPEIPIERAFLQAALDFRQTLRVLVSAVVPRFADWCFVDLIDGDGIPRRVEVAHGDPTKAPLAQEMRSIAFGPGWATPGAQTIRDRAPRLFRQVTTEVMEWATHGERHLAVLRAIKPNSLLSVPLVARDRVIGSITLIRSAMLPGLDESDLLFAEALAEPAALALDNARWYQVEKAGRGAALEEADRERHDRVEAQRGVLRLRRIESVSASLASVLAPQAIARVAVENGLSVLEPATAMVVRAAPGASVLEVLHCQGWADDLTIDLRELRADSPALLAEAYRIQTAIWVSNPEALAHSYPNAAELALRVGDRAWAAVPLRCDGRTVGALGLGFAHPRDLDADEKRFVLTVAQIVAQALERARLRDEAR</sequence>
<evidence type="ECO:0000313" key="3">
    <source>
        <dbReference type="EMBL" id="ACL63814.1"/>
    </source>
</evidence>
<dbReference type="PANTHER" id="PTHR43156:SF2">
    <property type="entry name" value="STAGE II SPORULATION PROTEIN E"/>
    <property type="match status" value="1"/>
</dbReference>
<dbReference type="InterPro" id="IPR052016">
    <property type="entry name" value="Bact_Sigma-Reg"/>
</dbReference>
<dbReference type="AlphaFoldDB" id="B8JB03"/>
<keyword evidence="1" id="KW-0378">Hydrolase</keyword>
<organism evidence="3 4">
    <name type="scientific">Anaeromyxobacter dehalogenans (strain ATCC BAA-258 / DSM 21875 / 2CP-1)</name>
    <dbReference type="NCBI Taxonomy" id="455488"/>
    <lineage>
        <taxon>Bacteria</taxon>
        <taxon>Pseudomonadati</taxon>
        <taxon>Myxococcota</taxon>
        <taxon>Myxococcia</taxon>
        <taxon>Myxococcales</taxon>
        <taxon>Cystobacterineae</taxon>
        <taxon>Anaeromyxobacteraceae</taxon>
        <taxon>Anaeromyxobacter</taxon>
    </lineage>
</organism>
<dbReference type="Proteomes" id="UP000007089">
    <property type="component" value="Chromosome"/>
</dbReference>
<dbReference type="EMBL" id="CP001359">
    <property type="protein sequence ID" value="ACL63814.1"/>
    <property type="molecule type" value="Genomic_DNA"/>
</dbReference>
<feature type="domain" description="GAF" evidence="2">
    <location>
        <begin position="268"/>
        <end position="423"/>
    </location>
</feature>
<accession>B8JB03</accession>
<dbReference type="SUPFAM" id="SSF55781">
    <property type="entry name" value="GAF domain-like"/>
    <property type="match status" value="2"/>
</dbReference>
<dbReference type="PANTHER" id="PTHR43156">
    <property type="entry name" value="STAGE II SPORULATION PROTEIN E-RELATED"/>
    <property type="match status" value="1"/>
</dbReference>
<dbReference type="Pfam" id="PF13185">
    <property type="entry name" value="GAF_2"/>
    <property type="match status" value="2"/>
</dbReference>
<evidence type="ECO:0000256" key="1">
    <source>
        <dbReference type="ARBA" id="ARBA00022801"/>
    </source>
</evidence>
<name>B8JB03_ANAD2</name>
<dbReference type="HOGENOM" id="CLU_648366_0_0_7"/>
<dbReference type="KEGG" id="acp:A2cp1_0457"/>
<feature type="domain" description="GAF" evidence="2">
    <location>
        <begin position="71"/>
        <end position="230"/>
    </location>
</feature>
<dbReference type="RefSeq" id="WP_012631867.1">
    <property type="nucleotide sequence ID" value="NC_011891.1"/>
</dbReference>
<reference evidence="3" key="1">
    <citation type="submission" date="2009-01" db="EMBL/GenBank/DDBJ databases">
        <title>Complete sequence of Anaeromyxobacter dehalogenans 2CP-1.</title>
        <authorList>
            <consortium name="US DOE Joint Genome Institute"/>
            <person name="Lucas S."/>
            <person name="Copeland A."/>
            <person name="Lapidus A."/>
            <person name="Glavina del Rio T."/>
            <person name="Dalin E."/>
            <person name="Tice H."/>
            <person name="Bruce D."/>
            <person name="Goodwin L."/>
            <person name="Pitluck S."/>
            <person name="Saunders E."/>
            <person name="Brettin T."/>
            <person name="Detter J.C."/>
            <person name="Han C."/>
            <person name="Larimer F."/>
            <person name="Land M."/>
            <person name="Hauser L."/>
            <person name="Kyrpides N."/>
            <person name="Ovchinnikova G."/>
            <person name="Beliaev A.S."/>
            <person name="Richardson P."/>
        </authorList>
    </citation>
    <scope>NUCLEOTIDE SEQUENCE</scope>
    <source>
        <strain evidence="3">2CP-1</strain>
    </source>
</reference>
<dbReference type="InterPro" id="IPR029016">
    <property type="entry name" value="GAF-like_dom_sf"/>
</dbReference>
<evidence type="ECO:0000259" key="2">
    <source>
        <dbReference type="SMART" id="SM00065"/>
    </source>
</evidence>
<keyword evidence="4" id="KW-1185">Reference proteome</keyword>
<evidence type="ECO:0000313" key="4">
    <source>
        <dbReference type="Proteomes" id="UP000007089"/>
    </source>
</evidence>
<gene>
    <name evidence="3" type="ordered locus">A2cp1_0457</name>
</gene>